<sequence>QQVLKYRDPRSIWSSSPATLWPTPGPVLPQTGVAVARRSLSSDGASSAETLPPRKCRGREREAHPPAPAVTCLAVPCWAGYPLPSFGARILPAPLLEPAVSSPGKGCQAPGGTFILAERRERCSQARGRRTEPFCLDFPPRYSNQQPPDKNAPSLDNGRASRFSPSPSSPGSQPGPA</sequence>
<feature type="non-terminal residue" evidence="1">
    <location>
        <position position="1"/>
    </location>
</feature>
<accession>A0AC59Z2L6</accession>
<reference evidence="1" key="1">
    <citation type="submission" date="2023-05" db="EMBL/GenBank/DDBJ databases">
        <authorList>
            <consortium name="ELIXIR-Norway"/>
        </authorList>
    </citation>
    <scope>NUCLEOTIDE SEQUENCE</scope>
</reference>
<name>A0AC59Z2L6_RANTA</name>
<reference evidence="1" key="2">
    <citation type="submission" date="2025-03" db="EMBL/GenBank/DDBJ databases">
        <authorList>
            <consortium name="ELIXIR-Norway"/>
            <consortium name="Elixir Norway"/>
        </authorList>
    </citation>
    <scope>NUCLEOTIDE SEQUENCE</scope>
</reference>
<organism evidence="1 2">
    <name type="scientific">Rangifer tarandus platyrhynchus</name>
    <name type="common">Svalbard reindeer</name>
    <dbReference type="NCBI Taxonomy" id="3082113"/>
    <lineage>
        <taxon>Eukaryota</taxon>
        <taxon>Metazoa</taxon>
        <taxon>Chordata</taxon>
        <taxon>Craniata</taxon>
        <taxon>Vertebrata</taxon>
        <taxon>Euteleostomi</taxon>
        <taxon>Mammalia</taxon>
        <taxon>Eutheria</taxon>
        <taxon>Laurasiatheria</taxon>
        <taxon>Artiodactyla</taxon>
        <taxon>Ruminantia</taxon>
        <taxon>Pecora</taxon>
        <taxon>Cervidae</taxon>
        <taxon>Odocoileinae</taxon>
        <taxon>Rangifer</taxon>
    </lineage>
</organism>
<evidence type="ECO:0000313" key="2">
    <source>
        <dbReference type="Proteomes" id="UP001162501"/>
    </source>
</evidence>
<dbReference type="Proteomes" id="UP001162501">
    <property type="component" value="Chromosome 22"/>
</dbReference>
<dbReference type="EMBL" id="OX596106">
    <property type="protein sequence ID" value="CAN0173229.1"/>
    <property type="molecule type" value="Genomic_DNA"/>
</dbReference>
<evidence type="ECO:0000313" key="1">
    <source>
        <dbReference type="EMBL" id="CAN0173229.1"/>
    </source>
</evidence>
<proteinExistence type="predicted"/>
<protein>
    <submittedName>
        <fullName evidence="1">Uncharacterized protein</fullName>
    </submittedName>
</protein>
<feature type="non-terminal residue" evidence="1">
    <location>
        <position position="177"/>
    </location>
</feature>
<gene>
    <name evidence="1" type="ORF">MRATA1EN22A_LOCUS13147</name>
</gene>